<dbReference type="InterPro" id="IPR017937">
    <property type="entry name" value="Thioredoxin_CS"/>
</dbReference>
<protein>
    <submittedName>
        <fullName evidence="7">Thioredoxin</fullName>
    </submittedName>
</protein>
<gene>
    <name evidence="7" type="ORF">BCY91_16655</name>
</gene>
<dbReference type="PROSITE" id="PS51352">
    <property type="entry name" value="THIOREDOXIN_2"/>
    <property type="match status" value="1"/>
</dbReference>
<evidence type="ECO:0000256" key="3">
    <source>
        <dbReference type="ARBA" id="ARBA00023157"/>
    </source>
</evidence>
<evidence type="ECO:0000313" key="7">
    <source>
        <dbReference type="EMBL" id="RKD17630.1"/>
    </source>
</evidence>
<evidence type="ECO:0000256" key="1">
    <source>
        <dbReference type="ARBA" id="ARBA00004196"/>
    </source>
</evidence>
<dbReference type="GO" id="GO:0017004">
    <property type="term" value="P:cytochrome complex assembly"/>
    <property type="evidence" value="ECO:0007669"/>
    <property type="project" value="UniProtKB-KW"/>
</dbReference>
<dbReference type="PROSITE" id="PS00194">
    <property type="entry name" value="THIOREDOXIN_1"/>
    <property type="match status" value="1"/>
</dbReference>
<keyword evidence="8" id="KW-1185">Reference proteome</keyword>
<comment type="caution">
    <text evidence="7">The sequence shown here is derived from an EMBL/GenBank/DDBJ whole genome shotgun (WGS) entry which is preliminary data.</text>
</comment>
<evidence type="ECO:0000313" key="8">
    <source>
        <dbReference type="Proteomes" id="UP000283433"/>
    </source>
</evidence>
<keyword evidence="4" id="KW-0676">Redox-active center</keyword>
<dbReference type="PANTHER" id="PTHR42852:SF6">
    <property type="entry name" value="THIOL:DISULFIDE INTERCHANGE PROTEIN DSBE"/>
    <property type="match status" value="1"/>
</dbReference>
<name>A0A419S7S5_9SPHI</name>
<dbReference type="InterPro" id="IPR013766">
    <property type="entry name" value="Thioredoxin_domain"/>
</dbReference>
<dbReference type="InterPro" id="IPR036249">
    <property type="entry name" value="Thioredoxin-like_sf"/>
</dbReference>
<dbReference type="OrthoDB" id="9815205at2"/>
<dbReference type="RefSeq" id="WP_120181109.1">
    <property type="nucleotide sequence ID" value="NZ_MBTA01000008.1"/>
</dbReference>
<dbReference type="PANTHER" id="PTHR42852">
    <property type="entry name" value="THIOL:DISULFIDE INTERCHANGE PROTEIN DSBE"/>
    <property type="match status" value="1"/>
</dbReference>
<evidence type="ECO:0000256" key="5">
    <source>
        <dbReference type="SAM" id="SignalP"/>
    </source>
</evidence>
<accession>A0A419S7S5</accession>
<dbReference type="Proteomes" id="UP000283433">
    <property type="component" value="Unassembled WGS sequence"/>
</dbReference>
<dbReference type="AlphaFoldDB" id="A0A419S7S5"/>
<dbReference type="InterPro" id="IPR000866">
    <property type="entry name" value="AhpC/TSA"/>
</dbReference>
<proteinExistence type="predicted"/>
<evidence type="ECO:0000256" key="2">
    <source>
        <dbReference type="ARBA" id="ARBA00022748"/>
    </source>
</evidence>
<dbReference type="SUPFAM" id="SSF52833">
    <property type="entry name" value="Thioredoxin-like"/>
    <property type="match status" value="1"/>
</dbReference>
<evidence type="ECO:0000256" key="4">
    <source>
        <dbReference type="ARBA" id="ARBA00023284"/>
    </source>
</evidence>
<feature type="domain" description="Thioredoxin" evidence="6">
    <location>
        <begin position="24"/>
        <end position="169"/>
    </location>
</feature>
<dbReference type="InterPro" id="IPR050553">
    <property type="entry name" value="Thioredoxin_ResA/DsbE_sf"/>
</dbReference>
<sequence>MKKTFCVLLITLFASHLSAQSTALKIGQPAPEISLPTPDGKTILLSSLKGKLVLVDFWATWCAPCVKEQPELKDLYSKHSNQVRTGKFEILGISLDKSKENWRKGIERFKMEWIQVSDLMFWKSPVAKDYAIEGLPFNVVVDEQGKIAAINLHGKELEDFIDNYLSRAK</sequence>
<dbReference type="Gene3D" id="3.40.30.10">
    <property type="entry name" value="Glutaredoxin"/>
    <property type="match status" value="1"/>
</dbReference>
<evidence type="ECO:0000259" key="6">
    <source>
        <dbReference type="PROSITE" id="PS51352"/>
    </source>
</evidence>
<feature type="chain" id="PRO_5019059812" evidence="5">
    <location>
        <begin position="20"/>
        <end position="169"/>
    </location>
</feature>
<keyword evidence="5" id="KW-0732">Signal</keyword>
<dbReference type="Pfam" id="PF00578">
    <property type="entry name" value="AhpC-TSA"/>
    <property type="match status" value="1"/>
</dbReference>
<organism evidence="7 8">
    <name type="scientific">Pelobium manganitolerans</name>
    <dbReference type="NCBI Taxonomy" id="1842495"/>
    <lineage>
        <taxon>Bacteria</taxon>
        <taxon>Pseudomonadati</taxon>
        <taxon>Bacteroidota</taxon>
        <taxon>Sphingobacteriia</taxon>
        <taxon>Sphingobacteriales</taxon>
        <taxon>Sphingobacteriaceae</taxon>
        <taxon>Pelobium</taxon>
    </lineage>
</organism>
<dbReference type="CDD" id="cd02966">
    <property type="entry name" value="TlpA_like_family"/>
    <property type="match status" value="1"/>
</dbReference>
<feature type="signal peptide" evidence="5">
    <location>
        <begin position="1"/>
        <end position="19"/>
    </location>
</feature>
<keyword evidence="3" id="KW-1015">Disulfide bond</keyword>
<keyword evidence="2" id="KW-0201">Cytochrome c-type biogenesis</keyword>
<comment type="subcellular location">
    <subcellularLocation>
        <location evidence="1">Cell envelope</location>
    </subcellularLocation>
</comment>
<reference evidence="7 8" key="1">
    <citation type="submission" date="2016-07" db="EMBL/GenBank/DDBJ databases">
        <title>Genome of Pelobium manganitolerans.</title>
        <authorList>
            <person name="Wu S."/>
            <person name="Wang G."/>
        </authorList>
    </citation>
    <scope>NUCLEOTIDE SEQUENCE [LARGE SCALE GENOMIC DNA]</scope>
    <source>
        <strain evidence="7 8">YS-25</strain>
    </source>
</reference>
<dbReference type="EMBL" id="MBTA01000008">
    <property type="protein sequence ID" value="RKD17630.1"/>
    <property type="molecule type" value="Genomic_DNA"/>
</dbReference>
<dbReference type="GO" id="GO:0030313">
    <property type="term" value="C:cell envelope"/>
    <property type="evidence" value="ECO:0007669"/>
    <property type="project" value="UniProtKB-SubCell"/>
</dbReference>